<dbReference type="GO" id="GO:0005886">
    <property type="term" value="C:plasma membrane"/>
    <property type="evidence" value="ECO:0007669"/>
    <property type="project" value="UniProtKB-SubCell"/>
</dbReference>
<feature type="transmembrane region" description="Helical" evidence="8">
    <location>
        <begin position="75"/>
        <end position="95"/>
    </location>
</feature>
<dbReference type="InterPro" id="IPR002781">
    <property type="entry name" value="TM_pro_TauE-like"/>
</dbReference>
<evidence type="ECO:0000313" key="10">
    <source>
        <dbReference type="Proteomes" id="UP000249898"/>
    </source>
</evidence>
<evidence type="ECO:0000256" key="6">
    <source>
        <dbReference type="ARBA" id="ARBA00022989"/>
    </source>
</evidence>
<dbReference type="AlphaFoldDB" id="A0A2Z4PMQ4"/>
<evidence type="ECO:0000313" key="9">
    <source>
        <dbReference type="EMBL" id="AWX98726.1"/>
    </source>
</evidence>
<feature type="transmembrane region" description="Helical" evidence="8">
    <location>
        <begin position="134"/>
        <end position="150"/>
    </location>
</feature>
<proteinExistence type="inferred from homology"/>
<name>A0A2Z4PMQ4_9GAMM</name>
<dbReference type="EMBL" id="CP016181">
    <property type="protein sequence ID" value="AWX98726.1"/>
    <property type="molecule type" value="Genomic_DNA"/>
</dbReference>
<comment type="similarity">
    <text evidence="2 8">Belongs to the 4-toluene sulfonate uptake permease (TSUP) (TC 2.A.102) family.</text>
</comment>
<dbReference type="PANTHER" id="PTHR30269:SF37">
    <property type="entry name" value="MEMBRANE TRANSPORTER PROTEIN"/>
    <property type="match status" value="1"/>
</dbReference>
<feature type="transmembrane region" description="Helical" evidence="8">
    <location>
        <begin position="101"/>
        <end position="122"/>
    </location>
</feature>
<feature type="transmembrane region" description="Helical" evidence="8">
    <location>
        <begin position="230"/>
        <end position="250"/>
    </location>
</feature>
<dbReference type="PANTHER" id="PTHR30269">
    <property type="entry name" value="TRANSMEMBRANE PROTEIN YFCA"/>
    <property type="match status" value="1"/>
</dbReference>
<evidence type="ECO:0000256" key="4">
    <source>
        <dbReference type="ARBA" id="ARBA00022475"/>
    </source>
</evidence>
<feature type="transmembrane region" description="Helical" evidence="8">
    <location>
        <begin position="201"/>
        <end position="218"/>
    </location>
</feature>
<dbReference type="InterPro" id="IPR052017">
    <property type="entry name" value="TSUP"/>
</dbReference>
<dbReference type="Proteomes" id="UP000249898">
    <property type="component" value="Chromosome"/>
</dbReference>
<sequence length="251" mass="26908">MLMNEIPFVLLAFFILGSYVQTITGFAFGLVVMSAAALFSLVPLDVAAFVVSVLSLINSVTGLAGGLWREAKVKVLLVFFLGSIPATVFGVYLLSSLESGALHWLQLFLGITIMLACGMSLIKPKKNPTESKPWAFFLCGGFAGVLGGLFSTAGPPISYLMYRQPVSLNVIRASLLSVFFISCLTRIGITSVAGQVTMEMIWLSVIGIPCVFLATLLAKRYPPNVPPETIKRAAMVLLFLSGISLSLKAVF</sequence>
<keyword evidence="3" id="KW-0813">Transport</keyword>
<evidence type="ECO:0000256" key="1">
    <source>
        <dbReference type="ARBA" id="ARBA00004651"/>
    </source>
</evidence>
<gene>
    <name evidence="9" type="ORF">A8139_01015</name>
</gene>
<evidence type="ECO:0000256" key="3">
    <source>
        <dbReference type="ARBA" id="ARBA00022448"/>
    </source>
</evidence>
<accession>A0A2Z4PMQ4</accession>
<keyword evidence="4 8" id="KW-1003">Cell membrane</keyword>
<keyword evidence="5 8" id="KW-0812">Transmembrane</keyword>
<dbReference type="Pfam" id="PF01925">
    <property type="entry name" value="TauE"/>
    <property type="match status" value="1"/>
</dbReference>
<evidence type="ECO:0000256" key="5">
    <source>
        <dbReference type="ARBA" id="ARBA00022692"/>
    </source>
</evidence>
<keyword evidence="6 8" id="KW-1133">Transmembrane helix</keyword>
<reference evidence="9 10" key="1">
    <citation type="submission" date="2016-06" db="EMBL/GenBank/DDBJ databases">
        <title>The sequenced genome of the ice-adhering bacterium Marinomonas primoryensis, from Antarctica.</title>
        <authorList>
            <person name="Graham L."/>
            <person name="Vance T.D.R."/>
            <person name="Davies P.L."/>
        </authorList>
    </citation>
    <scope>NUCLEOTIDE SEQUENCE [LARGE SCALE GENOMIC DNA]</scope>
    <source>
        <strain evidence="9 10">AceL</strain>
    </source>
</reference>
<feature type="transmembrane region" description="Helical" evidence="8">
    <location>
        <begin position="170"/>
        <end position="189"/>
    </location>
</feature>
<organism evidence="9 10">
    <name type="scientific">Marinomonas primoryensis</name>
    <dbReference type="NCBI Taxonomy" id="178399"/>
    <lineage>
        <taxon>Bacteria</taxon>
        <taxon>Pseudomonadati</taxon>
        <taxon>Pseudomonadota</taxon>
        <taxon>Gammaproteobacteria</taxon>
        <taxon>Oceanospirillales</taxon>
        <taxon>Oceanospirillaceae</taxon>
        <taxon>Marinomonas</taxon>
    </lineage>
</organism>
<evidence type="ECO:0000256" key="8">
    <source>
        <dbReference type="RuleBase" id="RU363041"/>
    </source>
</evidence>
<feature type="transmembrane region" description="Helical" evidence="8">
    <location>
        <begin position="46"/>
        <end position="68"/>
    </location>
</feature>
<protein>
    <recommendedName>
        <fullName evidence="8">Probable membrane transporter protein</fullName>
    </recommendedName>
</protein>
<evidence type="ECO:0000256" key="7">
    <source>
        <dbReference type="ARBA" id="ARBA00023136"/>
    </source>
</evidence>
<evidence type="ECO:0000256" key="2">
    <source>
        <dbReference type="ARBA" id="ARBA00009142"/>
    </source>
</evidence>
<keyword evidence="7 8" id="KW-0472">Membrane</keyword>
<comment type="subcellular location">
    <subcellularLocation>
        <location evidence="1 8">Cell membrane</location>
        <topology evidence="1 8">Multi-pass membrane protein</topology>
    </subcellularLocation>
</comment>